<dbReference type="Pfam" id="PF00282">
    <property type="entry name" value="Pyridoxal_deC"/>
    <property type="match status" value="1"/>
</dbReference>
<organism evidence="8 9">
    <name type="scientific">Sarocladium strictum</name>
    <name type="common">Black bundle disease fungus</name>
    <name type="synonym">Acremonium strictum</name>
    <dbReference type="NCBI Taxonomy" id="5046"/>
    <lineage>
        <taxon>Eukaryota</taxon>
        <taxon>Fungi</taxon>
        <taxon>Dikarya</taxon>
        <taxon>Ascomycota</taxon>
        <taxon>Pezizomycotina</taxon>
        <taxon>Sordariomycetes</taxon>
        <taxon>Hypocreomycetidae</taxon>
        <taxon>Hypocreales</taxon>
        <taxon>Sarocladiaceae</taxon>
        <taxon>Sarocladium</taxon>
    </lineage>
</organism>
<dbReference type="EMBL" id="JAPDFR010000007">
    <property type="protein sequence ID" value="KAK0384985.1"/>
    <property type="molecule type" value="Genomic_DNA"/>
</dbReference>
<dbReference type="Gene3D" id="3.40.640.10">
    <property type="entry name" value="Type I PLP-dependent aspartate aminotransferase-like (Major domain)"/>
    <property type="match status" value="1"/>
</dbReference>
<feature type="region of interest" description="Disordered" evidence="7">
    <location>
        <begin position="21"/>
        <end position="49"/>
    </location>
</feature>
<comment type="caution">
    <text evidence="8">The sequence shown here is derived from an EMBL/GenBank/DDBJ whole genome shotgun (WGS) entry which is preliminary data.</text>
</comment>
<evidence type="ECO:0008006" key="10">
    <source>
        <dbReference type="Google" id="ProtNLM"/>
    </source>
</evidence>
<dbReference type="AlphaFoldDB" id="A0AA39GCU4"/>
<feature type="modified residue" description="N6-(pyridoxal phosphate)lysine" evidence="5">
    <location>
        <position position="316"/>
    </location>
</feature>
<feature type="compositionally biased region" description="Low complexity" evidence="7">
    <location>
        <begin position="24"/>
        <end position="42"/>
    </location>
</feature>
<comment type="cofactor">
    <cofactor evidence="1 5 6">
        <name>pyridoxal 5'-phosphate</name>
        <dbReference type="ChEBI" id="CHEBI:597326"/>
    </cofactor>
</comment>
<keyword evidence="9" id="KW-1185">Reference proteome</keyword>
<evidence type="ECO:0000256" key="3">
    <source>
        <dbReference type="ARBA" id="ARBA00022898"/>
    </source>
</evidence>
<dbReference type="InterPro" id="IPR015422">
    <property type="entry name" value="PyrdxlP-dep_Trfase_small"/>
</dbReference>
<dbReference type="PANTHER" id="PTHR11999:SF165">
    <property type="entry name" value="DECARBOXYLASE, PUTATIVE (AFU_ORTHOLOGUE AFUA_2G04980)-RELATED"/>
    <property type="match status" value="1"/>
</dbReference>
<sequence>MDITTIEHYLSIEASHQLHQTTLPSPSAIQAASSSLPSPSSPTYLDSHSPSATISHITNDILPALTGQSRSGRYFGFVTGGVQPIAEWADNIVSRVDQNVQVHLPDQTVATEVEDAALRMLAGVLRLEEGDWRGRTFTTGATASNVLGLACGRETIIGRRIPDGEGTVGDLGLLRACRLAGIDDVQVLTSAGHSSLSKASSIVGLGRGSVIQLPLSSEEPWKLDLNAVEEHLQRPGVASIIAVSIGEVNTGRFAVQGLEDMQRLRALADKYGAWIHIDGAFGIFARALEKTQEFETLHKRVEGVELADSITVDGHKLLNVPYDCGVFFTRTASTLQSVFANPNAAYLSSSAQATIPSPLNIGIENSRRWRALPAYAVLLTEGRPGIARSLARMTRLSRGVARYLGKSEHYDLLPSGAGAQEDEIFMIVLFRARRKETNEVLVEKINDTREMYISGTSWQGEKAARVAVSSWKVDPEQDLKVVEAVLTTVAEGKSFDIAAVA</sequence>
<dbReference type="InterPro" id="IPR015421">
    <property type="entry name" value="PyrdxlP-dep_Trfase_major"/>
</dbReference>
<dbReference type="Gene3D" id="3.90.1150.10">
    <property type="entry name" value="Aspartate Aminotransferase, domain 1"/>
    <property type="match status" value="1"/>
</dbReference>
<dbReference type="GO" id="GO:0016831">
    <property type="term" value="F:carboxy-lyase activity"/>
    <property type="evidence" value="ECO:0007669"/>
    <property type="project" value="InterPro"/>
</dbReference>
<dbReference type="PANTHER" id="PTHR11999">
    <property type="entry name" value="GROUP II PYRIDOXAL-5-PHOSPHATE DECARBOXYLASE"/>
    <property type="match status" value="1"/>
</dbReference>
<dbReference type="SUPFAM" id="SSF53383">
    <property type="entry name" value="PLP-dependent transferases"/>
    <property type="match status" value="1"/>
</dbReference>
<evidence type="ECO:0000313" key="9">
    <source>
        <dbReference type="Proteomes" id="UP001175261"/>
    </source>
</evidence>
<evidence type="ECO:0000256" key="4">
    <source>
        <dbReference type="ARBA" id="ARBA00023239"/>
    </source>
</evidence>
<keyword evidence="3 5" id="KW-0663">Pyridoxal phosphate</keyword>
<dbReference type="GO" id="GO:0019752">
    <property type="term" value="P:carboxylic acid metabolic process"/>
    <property type="evidence" value="ECO:0007669"/>
    <property type="project" value="InterPro"/>
</dbReference>
<evidence type="ECO:0000313" key="8">
    <source>
        <dbReference type="EMBL" id="KAK0384985.1"/>
    </source>
</evidence>
<dbReference type="InterPro" id="IPR015424">
    <property type="entry name" value="PyrdxlP-dep_Trfase"/>
</dbReference>
<accession>A0AA39GCU4</accession>
<dbReference type="GO" id="GO:0030170">
    <property type="term" value="F:pyridoxal phosphate binding"/>
    <property type="evidence" value="ECO:0007669"/>
    <property type="project" value="InterPro"/>
</dbReference>
<evidence type="ECO:0000256" key="5">
    <source>
        <dbReference type="PIRSR" id="PIRSR602129-50"/>
    </source>
</evidence>
<dbReference type="Proteomes" id="UP001175261">
    <property type="component" value="Unassembled WGS sequence"/>
</dbReference>
<gene>
    <name evidence="8" type="ORF">NLU13_7463</name>
</gene>
<dbReference type="InterPro" id="IPR021115">
    <property type="entry name" value="Pyridoxal-P_BS"/>
</dbReference>
<dbReference type="InterPro" id="IPR002129">
    <property type="entry name" value="PyrdxlP-dep_de-COase"/>
</dbReference>
<dbReference type="InterPro" id="IPR010977">
    <property type="entry name" value="Aromatic_deC"/>
</dbReference>
<comment type="similarity">
    <text evidence="2 6">Belongs to the group II decarboxylase family.</text>
</comment>
<reference evidence="8" key="1">
    <citation type="submission" date="2022-10" db="EMBL/GenBank/DDBJ databases">
        <title>Determination and structural analysis of whole genome sequence of Sarocladium strictum F4-1.</title>
        <authorList>
            <person name="Hu L."/>
            <person name="Jiang Y."/>
        </authorList>
    </citation>
    <scope>NUCLEOTIDE SEQUENCE</scope>
    <source>
        <strain evidence="8">F4-1</strain>
    </source>
</reference>
<keyword evidence="4 6" id="KW-0456">Lyase</keyword>
<evidence type="ECO:0000256" key="2">
    <source>
        <dbReference type="ARBA" id="ARBA00009533"/>
    </source>
</evidence>
<protein>
    <recommendedName>
        <fullName evidence="10">L-2,4-diaminobutyrate decarboxylase</fullName>
    </recommendedName>
</protein>
<evidence type="ECO:0000256" key="7">
    <source>
        <dbReference type="SAM" id="MobiDB-lite"/>
    </source>
</evidence>
<name>A0AA39GCU4_SARSR</name>
<evidence type="ECO:0000256" key="1">
    <source>
        <dbReference type="ARBA" id="ARBA00001933"/>
    </source>
</evidence>
<proteinExistence type="inferred from homology"/>
<evidence type="ECO:0000256" key="6">
    <source>
        <dbReference type="RuleBase" id="RU000382"/>
    </source>
</evidence>
<dbReference type="GO" id="GO:0005737">
    <property type="term" value="C:cytoplasm"/>
    <property type="evidence" value="ECO:0007669"/>
    <property type="project" value="TreeGrafter"/>
</dbReference>
<dbReference type="PROSITE" id="PS00392">
    <property type="entry name" value="DDC_GAD_HDC_YDC"/>
    <property type="match status" value="1"/>
</dbReference>